<dbReference type="Pfam" id="PF00119">
    <property type="entry name" value="ATP-synt_A"/>
    <property type="match status" value="1"/>
</dbReference>
<evidence type="ECO:0000313" key="13">
    <source>
        <dbReference type="EMBL" id="KAB1640269.1"/>
    </source>
</evidence>
<accession>A0A6N6NM06</accession>
<dbReference type="GO" id="GO:0045259">
    <property type="term" value="C:proton-transporting ATP synthase complex"/>
    <property type="evidence" value="ECO:0007669"/>
    <property type="project" value="UniProtKB-KW"/>
</dbReference>
<comment type="function">
    <text evidence="11 12">Key component of the proton channel; it plays a direct role in the translocation of protons across the membrane.</text>
</comment>
<dbReference type="PANTHER" id="PTHR11410:SF0">
    <property type="entry name" value="ATP SYNTHASE SUBUNIT A"/>
    <property type="match status" value="1"/>
</dbReference>
<keyword evidence="8 11" id="KW-0406">Ion transport</keyword>
<evidence type="ECO:0000256" key="7">
    <source>
        <dbReference type="ARBA" id="ARBA00022989"/>
    </source>
</evidence>
<feature type="transmembrane region" description="Helical" evidence="11">
    <location>
        <begin position="127"/>
        <end position="147"/>
    </location>
</feature>
<evidence type="ECO:0000256" key="9">
    <source>
        <dbReference type="ARBA" id="ARBA00023136"/>
    </source>
</evidence>
<dbReference type="InterPro" id="IPR035908">
    <property type="entry name" value="F0_ATP_A_sf"/>
</dbReference>
<evidence type="ECO:0000256" key="10">
    <source>
        <dbReference type="ARBA" id="ARBA00023310"/>
    </source>
</evidence>
<dbReference type="Proteomes" id="UP000468668">
    <property type="component" value="Unassembled WGS sequence"/>
</dbReference>
<dbReference type="HAMAP" id="MF_01393">
    <property type="entry name" value="ATP_synth_a_bact"/>
    <property type="match status" value="1"/>
</dbReference>
<dbReference type="SUPFAM" id="SSF81336">
    <property type="entry name" value="F1F0 ATP synthase subunit A"/>
    <property type="match status" value="1"/>
</dbReference>
<dbReference type="InterPro" id="IPR045083">
    <property type="entry name" value="ATP_synth_F0_asu_bact/mt"/>
</dbReference>
<sequence>MAFELTGNPLNDISAPIEELSESFNSTLVFDFGNGVGITQYTFWMIIICAIVLVGVLVGVRKIKVVPEGKFAGLVEWGYDAVRRNMGEGAIGHGYKKHIPFIATMFFFILISNVIGLIPGAKTPTGTLSVTFALALLSFLYFNFYGIKAKGGWGYIKSIAPSGLPKPMVPIIWFFEFFSLVIRLLTLAVRLYGNMFAGHMILGIFAIMTQFFILDLISFANPAGVAAIAWAVFLVAMYALECLVAFLQAYVFSVLTAVYVGLAQSEH</sequence>
<feature type="transmembrane region" description="Helical" evidence="11">
    <location>
        <begin position="245"/>
        <end position="262"/>
    </location>
</feature>
<keyword evidence="5 11" id="KW-0812">Transmembrane</keyword>
<name>A0A6N6NM06_9ACTN</name>
<dbReference type="GO" id="GO:0005886">
    <property type="term" value="C:plasma membrane"/>
    <property type="evidence" value="ECO:0007669"/>
    <property type="project" value="UniProtKB-SubCell"/>
</dbReference>
<keyword evidence="9 11" id="KW-0472">Membrane</keyword>
<evidence type="ECO:0000256" key="3">
    <source>
        <dbReference type="ARBA" id="ARBA00022448"/>
    </source>
</evidence>
<dbReference type="PRINTS" id="PR00123">
    <property type="entry name" value="ATPASEA"/>
</dbReference>
<dbReference type="NCBIfam" id="TIGR01131">
    <property type="entry name" value="ATP_synt_6_or_A"/>
    <property type="match status" value="1"/>
</dbReference>
<keyword evidence="3 11" id="KW-0813">Transport</keyword>
<feature type="transmembrane region" description="Helical" evidence="11">
    <location>
        <begin position="195"/>
        <end position="214"/>
    </location>
</feature>
<dbReference type="InterPro" id="IPR000568">
    <property type="entry name" value="ATP_synth_F0_asu"/>
</dbReference>
<evidence type="ECO:0000256" key="1">
    <source>
        <dbReference type="ARBA" id="ARBA00004141"/>
    </source>
</evidence>
<reference evidence="13 14" key="1">
    <citation type="submission" date="2019-09" db="EMBL/GenBank/DDBJ databases">
        <title>Whole genome shotgun sequencing (WGS) of Ellagibacter isourolithinifaciens DSM 104140(T) and Adlercreutzia muris DSM 29508(T).</title>
        <authorList>
            <person name="Stoll D.A."/>
            <person name="Danylec N."/>
            <person name="Huch M."/>
        </authorList>
    </citation>
    <scope>NUCLEOTIDE SEQUENCE [LARGE SCALE GENOMIC DNA]</scope>
    <source>
        <strain evidence="13 14">DSM 104140</strain>
    </source>
</reference>
<evidence type="ECO:0000256" key="5">
    <source>
        <dbReference type="ARBA" id="ARBA00022692"/>
    </source>
</evidence>
<feature type="transmembrane region" description="Helical" evidence="11">
    <location>
        <begin position="219"/>
        <end position="239"/>
    </location>
</feature>
<keyword evidence="7 11" id="KW-1133">Transmembrane helix</keyword>
<keyword evidence="11" id="KW-1003">Cell membrane</keyword>
<feature type="transmembrane region" description="Helical" evidence="11">
    <location>
        <begin position="41"/>
        <end position="60"/>
    </location>
</feature>
<dbReference type="Gene3D" id="1.20.120.220">
    <property type="entry name" value="ATP synthase, F0 complex, subunit A"/>
    <property type="match status" value="1"/>
</dbReference>
<comment type="caution">
    <text evidence="13">The sequence shown here is derived from an EMBL/GenBank/DDBJ whole genome shotgun (WGS) entry which is preliminary data.</text>
</comment>
<dbReference type="OrthoDB" id="9809130at2"/>
<dbReference type="PANTHER" id="PTHR11410">
    <property type="entry name" value="ATP SYNTHASE SUBUNIT A"/>
    <property type="match status" value="1"/>
</dbReference>
<evidence type="ECO:0000256" key="11">
    <source>
        <dbReference type="HAMAP-Rule" id="MF_01393"/>
    </source>
</evidence>
<comment type="similarity">
    <text evidence="2 11 12">Belongs to the ATPase A chain family.</text>
</comment>
<dbReference type="InterPro" id="IPR023011">
    <property type="entry name" value="ATP_synth_F0_asu_AS"/>
</dbReference>
<keyword evidence="6 11" id="KW-0375">Hydrogen ion transport</keyword>
<feature type="transmembrane region" description="Helical" evidence="11">
    <location>
        <begin position="101"/>
        <end position="121"/>
    </location>
</feature>
<dbReference type="GO" id="GO:0046933">
    <property type="term" value="F:proton-transporting ATP synthase activity, rotational mechanism"/>
    <property type="evidence" value="ECO:0007669"/>
    <property type="project" value="UniProtKB-UniRule"/>
</dbReference>
<evidence type="ECO:0000256" key="8">
    <source>
        <dbReference type="ARBA" id="ARBA00023065"/>
    </source>
</evidence>
<proteinExistence type="inferred from homology"/>
<keyword evidence="10 11" id="KW-0066">ATP synthesis</keyword>
<dbReference type="AlphaFoldDB" id="A0A6N6NM06"/>
<dbReference type="CDD" id="cd00310">
    <property type="entry name" value="ATP-synt_Fo_a_6"/>
    <property type="match status" value="1"/>
</dbReference>
<gene>
    <name evidence="11 13" type="primary">atpB</name>
    <name evidence="13" type="ORF">F8C90_06870</name>
</gene>
<keyword evidence="14" id="KW-1185">Reference proteome</keyword>
<evidence type="ECO:0000313" key="14">
    <source>
        <dbReference type="Proteomes" id="UP000468668"/>
    </source>
</evidence>
<organism evidence="13 14">
    <name type="scientific">Ellagibacter isourolithinifaciens</name>
    <dbReference type="NCBI Taxonomy" id="2137581"/>
    <lineage>
        <taxon>Bacteria</taxon>
        <taxon>Bacillati</taxon>
        <taxon>Actinomycetota</taxon>
        <taxon>Coriobacteriia</taxon>
        <taxon>Eggerthellales</taxon>
        <taxon>Eggerthellaceae</taxon>
        <taxon>Ellagibacter</taxon>
    </lineage>
</organism>
<dbReference type="EMBL" id="WAJR01000015">
    <property type="protein sequence ID" value="KAB1640269.1"/>
    <property type="molecule type" value="Genomic_DNA"/>
</dbReference>
<comment type="subcellular location">
    <subcellularLocation>
        <location evidence="11 12">Cell membrane</location>
        <topology evidence="11 12">Multi-pass membrane protein</topology>
    </subcellularLocation>
    <subcellularLocation>
        <location evidence="1">Membrane</location>
        <topology evidence="1">Multi-pass membrane protein</topology>
    </subcellularLocation>
</comment>
<protein>
    <recommendedName>
        <fullName evidence="11 12">ATP synthase subunit a</fullName>
    </recommendedName>
    <alternativeName>
        <fullName evidence="11">ATP synthase F0 sector subunit a</fullName>
    </alternativeName>
    <alternativeName>
        <fullName evidence="11">F-ATPase subunit 6</fullName>
    </alternativeName>
</protein>
<keyword evidence="4 11" id="KW-0138">CF(0)</keyword>
<evidence type="ECO:0000256" key="2">
    <source>
        <dbReference type="ARBA" id="ARBA00006810"/>
    </source>
</evidence>
<dbReference type="PROSITE" id="PS00449">
    <property type="entry name" value="ATPASE_A"/>
    <property type="match status" value="1"/>
</dbReference>
<evidence type="ECO:0000256" key="4">
    <source>
        <dbReference type="ARBA" id="ARBA00022547"/>
    </source>
</evidence>
<dbReference type="GeneID" id="98658128"/>
<evidence type="ECO:0000256" key="12">
    <source>
        <dbReference type="RuleBase" id="RU000483"/>
    </source>
</evidence>
<evidence type="ECO:0000256" key="6">
    <source>
        <dbReference type="ARBA" id="ARBA00022781"/>
    </source>
</evidence>
<dbReference type="RefSeq" id="WP_158049785.1">
    <property type="nucleotide sequence ID" value="NZ_DBEYOF010000023.1"/>
</dbReference>